<feature type="coiled-coil region" evidence="1">
    <location>
        <begin position="190"/>
        <end position="222"/>
    </location>
</feature>
<dbReference type="WBParaSite" id="Minc3s09564g43334">
    <property type="protein sequence ID" value="Minc3s09564g43334"/>
    <property type="gene ID" value="Minc3s09564g43334"/>
</dbReference>
<evidence type="ECO:0000313" key="3">
    <source>
        <dbReference type="Proteomes" id="UP000887563"/>
    </source>
</evidence>
<evidence type="ECO:0000256" key="1">
    <source>
        <dbReference type="SAM" id="Coils"/>
    </source>
</evidence>
<reference evidence="4" key="1">
    <citation type="submission" date="2022-11" db="UniProtKB">
        <authorList>
            <consortium name="WormBaseParasite"/>
        </authorList>
    </citation>
    <scope>IDENTIFICATION</scope>
</reference>
<feature type="compositionally biased region" description="Basic and acidic residues" evidence="2">
    <location>
        <begin position="95"/>
        <end position="106"/>
    </location>
</feature>
<sequence>MLLMPPTSSSSPTSSSPPPPPESESPPIISDKNKIISSSTLERRQKNKAMIANAFEQIRSIGKTSLSEGGTSSSKISQTSLEQQKTQQKQQSDNLIRDPRLSKRLTESQQPLPPPLISSSKEIFEKKNGDVKIEEFDEKEKVDKDIKIKKGPVEVLNESSPMEIGDEDSLLLSRPYSPSQVFMSSPELMEEDEQLNIDVSSKEKEELKKEEGENIKNKSENEKIICEEDKKIKEKSEQSIDNIAGIEGGEMPMDISVSSADLSKQISSTSSNNKNDQVSPEQISSDSEKDEEEISETMFPQLINSSSSTGFGFDYLT</sequence>
<feature type="compositionally biased region" description="Low complexity" evidence="2">
    <location>
        <begin position="1"/>
        <end position="14"/>
    </location>
</feature>
<feature type="region of interest" description="Disordered" evidence="2">
    <location>
        <begin position="244"/>
        <end position="317"/>
    </location>
</feature>
<feature type="compositionally biased region" description="Pro residues" evidence="2">
    <location>
        <begin position="15"/>
        <end position="24"/>
    </location>
</feature>
<name>A0A914NTH8_MELIC</name>
<feature type="region of interest" description="Disordered" evidence="2">
    <location>
        <begin position="64"/>
        <end position="123"/>
    </location>
</feature>
<dbReference type="AlphaFoldDB" id="A0A914NTH8"/>
<proteinExistence type="predicted"/>
<feature type="compositionally biased region" description="Low complexity" evidence="2">
    <location>
        <begin position="77"/>
        <end position="92"/>
    </location>
</feature>
<feature type="compositionally biased region" description="Polar residues" evidence="2">
    <location>
        <begin position="64"/>
        <end position="76"/>
    </location>
</feature>
<organism evidence="3 4">
    <name type="scientific">Meloidogyne incognita</name>
    <name type="common">Southern root-knot nematode worm</name>
    <name type="synonym">Oxyuris incognita</name>
    <dbReference type="NCBI Taxonomy" id="6306"/>
    <lineage>
        <taxon>Eukaryota</taxon>
        <taxon>Metazoa</taxon>
        <taxon>Ecdysozoa</taxon>
        <taxon>Nematoda</taxon>
        <taxon>Chromadorea</taxon>
        <taxon>Rhabditida</taxon>
        <taxon>Tylenchina</taxon>
        <taxon>Tylenchomorpha</taxon>
        <taxon>Tylenchoidea</taxon>
        <taxon>Meloidogynidae</taxon>
        <taxon>Meloidogyninae</taxon>
        <taxon>Meloidogyne</taxon>
        <taxon>Meloidogyne incognita group</taxon>
    </lineage>
</organism>
<keyword evidence="3" id="KW-1185">Reference proteome</keyword>
<accession>A0A914NTH8</accession>
<evidence type="ECO:0000313" key="4">
    <source>
        <dbReference type="WBParaSite" id="Minc3s09564g43334"/>
    </source>
</evidence>
<feature type="compositionally biased region" description="Polar residues" evidence="2">
    <location>
        <begin position="256"/>
        <end position="280"/>
    </location>
</feature>
<feature type="compositionally biased region" description="Low complexity" evidence="2">
    <location>
        <begin position="25"/>
        <end position="39"/>
    </location>
</feature>
<protein>
    <submittedName>
        <fullName evidence="4">Uncharacterized protein</fullName>
    </submittedName>
</protein>
<keyword evidence="1" id="KW-0175">Coiled coil</keyword>
<feature type="region of interest" description="Disordered" evidence="2">
    <location>
        <begin position="1"/>
        <end position="44"/>
    </location>
</feature>
<dbReference type="Proteomes" id="UP000887563">
    <property type="component" value="Unplaced"/>
</dbReference>
<evidence type="ECO:0000256" key="2">
    <source>
        <dbReference type="SAM" id="MobiDB-lite"/>
    </source>
</evidence>